<evidence type="ECO:0000259" key="2">
    <source>
        <dbReference type="PROSITE" id="PS50824"/>
    </source>
</evidence>
<dbReference type="InterPro" id="IPR011029">
    <property type="entry name" value="DEATH-like_dom_sf"/>
</dbReference>
<dbReference type="PROSITE" id="PS50824">
    <property type="entry name" value="DAPIN"/>
    <property type="match status" value="1"/>
</dbReference>
<dbReference type="CDD" id="cd08321">
    <property type="entry name" value="Pyrin_ASC-like"/>
    <property type="match status" value="1"/>
</dbReference>
<dbReference type="InterPro" id="IPR004020">
    <property type="entry name" value="DAPIN"/>
</dbReference>
<keyword evidence="4" id="KW-1185">Reference proteome</keyword>
<dbReference type="Gene3D" id="1.10.533.10">
    <property type="entry name" value="Death Domain, Fas"/>
    <property type="match status" value="1"/>
</dbReference>
<protein>
    <recommendedName>
        <fullName evidence="2">Pyrin domain-containing protein</fullName>
    </recommendedName>
</protein>
<gene>
    <name evidence="3" type="ORF">SKAU_G00295360</name>
</gene>
<evidence type="ECO:0000313" key="3">
    <source>
        <dbReference type="EMBL" id="KAJ8345343.1"/>
    </source>
</evidence>
<dbReference type="EMBL" id="JAINUF010000012">
    <property type="protein sequence ID" value="KAJ8345343.1"/>
    <property type="molecule type" value="Genomic_DNA"/>
</dbReference>
<evidence type="ECO:0000313" key="4">
    <source>
        <dbReference type="Proteomes" id="UP001152622"/>
    </source>
</evidence>
<comment type="caution">
    <text evidence="3">The sequence shown here is derived from an EMBL/GenBank/DDBJ whole genome shotgun (WGS) entry which is preliminary data.</text>
</comment>
<dbReference type="OrthoDB" id="10058437at2759"/>
<dbReference type="SUPFAM" id="SSF47986">
    <property type="entry name" value="DEATH domain"/>
    <property type="match status" value="1"/>
</dbReference>
<feature type="region of interest" description="Disordered" evidence="1">
    <location>
        <begin position="95"/>
        <end position="114"/>
    </location>
</feature>
<accession>A0A9Q1IMQ1</accession>
<dbReference type="SMART" id="SM01289">
    <property type="entry name" value="PYRIN"/>
    <property type="match status" value="1"/>
</dbReference>
<proteinExistence type="predicted"/>
<feature type="domain" description="Pyrin" evidence="2">
    <location>
        <begin position="1"/>
        <end position="90"/>
    </location>
</feature>
<reference evidence="3" key="1">
    <citation type="journal article" date="2023" name="Science">
        <title>Genome structures resolve the early diversification of teleost fishes.</title>
        <authorList>
            <person name="Parey E."/>
            <person name="Louis A."/>
            <person name="Montfort J."/>
            <person name="Bouchez O."/>
            <person name="Roques C."/>
            <person name="Iampietro C."/>
            <person name="Lluch J."/>
            <person name="Castinel A."/>
            <person name="Donnadieu C."/>
            <person name="Desvignes T."/>
            <person name="Floi Bucao C."/>
            <person name="Jouanno E."/>
            <person name="Wen M."/>
            <person name="Mejri S."/>
            <person name="Dirks R."/>
            <person name="Jansen H."/>
            <person name="Henkel C."/>
            <person name="Chen W.J."/>
            <person name="Zahm M."/>
            <person name="Cabau C."/>
            <person name="Klopp C."/>
            <person name="Thompson A.W."/>
            <person name="Robinson-Rechavi M."/>
            <person name="Braasch I."/>
            <person name="Lecointre G."/>
            <person name="Bobe J."/>
            <person name="Postlethwait J.H."/>
            <person name="Berthelot C."/>
            <person name="Roest Crollius H."/>
            <person name="Guiguen Y."/>
        </authorList>
    </citation>
    <scope>NUCLEOTIDE SEQUENCE</scope>
    <source>
        <strain evidence="3">WJC10195</strain>
    </source>
</reference>
<dbReference type="AlphaFoldDB" id="A0A9Q1IMQ1"/>
<organism evidence="3 4">
    <name type="scientific">Synaphobranchus kaupii</name>
    <name type="common">Kaup's arrowtooth eel</name>
    <dbReference type="NCBI Taxonomy" id="118154"/>
    <lineage>
        <taxon>Eukaryota</taxon>
        <taxon>Metazoa</taxon>
        <taxon>Chordata</taxon>
        <taxon>Craniata</taxon>
        <taxon>Vertebrata</taxon>
        <taxon>Euteleostomi</taxon>
        <taxon>Actinopterygii</taxon>
        <taxon>Neopterygii</taxon>
        <taxon>Teleostei</taxon>
        <taxon>Anguilliformes</taxon>
        <taxon>Synaphobranchidae</taxon>
        <taxon>Synaphobranchus</taxon>
    </lineage>
</organism>
<dbReference type="Proteomes" id="UP001152622">
    <property type="component" value="Chromosome 12"/>
</dbReference>
<name>A0A9Q1IMQ1_SYNKA</name>
<sequence>MAGVQSLLITTLNDMLSEDMGVFKFWLSNDSPEDFQRIGKGKLQNKSVVEIVDLMVGTYGEQDVVKVALHALRKADQNELAQTLEKDYERILAVPPPPAGQGQTGGPSTAAPGAAPHVSITNQSGKVHAPVISNATFNRDFNMTIN</sequence>
<dbReference type="Pfam" id="PF02758">
    <property type="entry name" value="PYRIN"/>
    <property type="match status" value="1"/>
</dbReference>
<evidence type="ECO:0000256" key="1">
    <source>
        <dbReference type="SAM" id="MobiDB-lite"/>
    </source>
</evidence>